<evidence type="ECO:0000313" key="1">
    <source>
        <dbReference type="EMBL" id="CAF0694701.1"/>
    </source>
</evidence>
<sequence>MKAFRKEVRQTPCSSLRHPRSAAFVGRQIFRGKCFGNCPKKEASYSRNWACFLSFLTGPSGSRREDETINSLAYNNLASSTVEVKLNHVLVCAVKKCDCLCVKSDAPDRRAQMQASYRGSETWEGILLKSLCRKKEPGKIDFRAFGQ</sequence>
<accession>A0A8J2FRX2</accession>
<dbReference type="AlphaFoldDB" id="A0A8J2FRX2"/>
<organism evidence="1 2">
    <name type="scientific">Candidatus Methylacidithermus pantelleriae</name>
    <dbReference type="NCBI Taxonomy" id="2744239"/>
    <lineage>
        <taxon>Bacteria</taxon>
        <taxon>Pseudomonadati</taxon>
        <taxon>Verrucomicrobiota</taxon>
        <taxon>Methylacidiphilae</taxon>
        <taxon>Methylacidiphilales</taxon>
        <taxon>Methylacidiphilaceae</taxon>
        <taxon>Candidatus Methylacidithermus</taxon>
    </lineage>
</organism>
<reference evidence="1" key="1">
    <citation type="submission" date="2021-02" db="EMBL/GenBank/DDBJ databases">
        <authorList>
            <person name="Cremers G."/>
            <person name="Picone N."/>
        </authorList>
    </citation>
    <scope>NUCLEOTIDE SEQUENCE</scope>
    <source>
        <strain evidence="1">PQ17</strain>
    </source>
</reference>
<evidence type="ECO:0000313" key="2">
    <source>
        <dbReference type="Proteomes" id="UP000663859"/>
    </source>
</evidence>
<proteinExistence type="predicted"/>
<name>A0A8J2FRX2_9BACT</name>
<dbReference type="Proteomes" id="UP000663859">
    <property type="component" value="Unassembled WGS sequence"/>
</dbReference>
<keyword evidence="2" id="KW-1185">Reference proteome</keyword>
<gene>
    <name evidence="1" type="ORF">MPNT_170039</name>
</gene>
<dbReference type="EMBL" id="CAJNOB010000009">
    <property type="protein sequence ID" value="CAF0694701.1"/>
    <property type="molecule type" value="Genomic_DNA"/>
</dbReference>
<protein>
    <submittedName>
        <fullName evidence="1">Uncharacterized protein</fullName>
    </submittedName>
</protein>
<comment type="caution">
    <text evidence="1">The sequence shown here is derived from an EMBL/GenBank/DDBJ whole genome shotgun (WGS) entry which is preliminary data.</text>
</comment>